<protein>
    <recommendedName>
        <fullName evidence="2 5">Elongation factor Ts</fullName>
        <shortName evidence="5">EF-Ts</shortName>
    </recommendedName>
</protein>
<dbReference type="GO" id="GO:0005737">
    <property type="term" value="C:cytoplasm"/>
    <property type="evidence" value="ECO:0007669"/>
    <property type="project" value="UniProtKB-SubCell"/>
</dbReference>
<evidence type="ECO:0000313" key="9">
    <source>
        <dbReference type="EMBL" id="PIU33227.1"/>
    </source>
</evidence>
<reference evidence="10" key="1">
    <citation type="submission" date="2017-09" db="EMBL/GenBank/DDBJ databases">
        <title>Depth-based differentiation of microbial function through sediment-hosted aquifers and enrichment of novel symbionts in the deep terrestrial subsurface.</title>
        <authorList>
            <person name="Probst A.J."/>
            <person name="Ladd B."/>
            <person name="Jarett J.K."/>
            <person name="Geller-Mcgrath D.E."/>
            <person name="Sieber C.M.K."/>
            <person name="Emerson J.B."/>
            <person name="Anantharaman K."/>
            <person name="Thomas B.C."/>
            <person name="Malmstrom R."/>
            <person name="Stieglmeier M."/>
            <person name="Klingl A."/>
            <person name="Woyke T."/>
            <person name="Ryan C.M."/>
            <person name="Banfield J.F."/>
        </authorList>
    </citation>
    <scope>NUCLEOTIDE SEQUENCE [LARGE SCALE GENOMIC DNA]</scope>
</reference>
<dbReference type="FunFam" id="1.10.8.10:FF:000001">
    <property type="entry name" value="Elongation factor Ts"/>
    <property type="match status" value="1"/>
</dbReference>
<evidence type="ECO:0000256" key="4">
    <source>
        <dbReference type="ARBA" id="ARBA00022917"/>
    </source>
</evidence>
<dbReference type="SUPFAM" id="SSF46934">
    <property type="entry name" value="UBA-like"/>
    <property type="match status" value="1"/>
</dbReference>
<dbReference type="Gene3D" id="3.30.479.20">
    <property type="entry name" value="Elongation factor Ts, dimerisation domain"/>
    <property type="match status" value="1"/>
</dbReference>
<accession>A0A2M6YQ21</accession>
<dbReference type="InterPro" id="IPR001816">
    <property type="entry name" value="Transl_elong_EFTs/EF1B"/>
</dbReference>
<dbReference type="InterPro" id="IPR009060">
    <property type="entry name" value="UBA-like_sf"/>
</dbReference>
<comment type="similarity">
    <text evidence="1 5 6">Belongs to the EF-Ts family.</text>
</comment>
<dbReference type="AlphaFoldDB" id="A0A2M6YQ21"/>
<keyword evidence="3 5" id="KW-0251">Elongation factor</keyword>
<evidence type="ECO:0000259" key="8">
    <source>
        <dbReference type="Pfam" id="PF00889"/>
    </source>
</evidence>
<proteinExistence type="inferred from homology"/>
<evidence type="ECO:0000313" key="10">
    <source>
        <dbReference type="Proteomes" id="UP000229559"/>
    </source>
</evidence>
<comment type="caution">
    <text evidence="9">The sequence shown here is derived from an EMBL/GenBank/DDBJ whole genome shotgun (WGS) entry which is preliminary data.</text>
</comment>
<name>A0A2M6YQ21_9BACT</name>
<sequence>MKTSLDQIKKLRAKTKAGVIDCRQALEAGGGDLKKAEEWLRKKGFQSAGKRTGRETGCGLVEAYTHAEGKIVAVVELCCETDFVARTEDFKKLAHELAMQVAALKPQDVQELLAQPWIRDESKKIEELVKELSAKTGENIKVNRLYRLELGKES</sequence>
<dbReference type="HAMAP" id="MF_00050">
    <property type="entry name" value="EF_Ts"/>
    <property type="match status" value="1"/>
</dbReference>
<feature type="region of interest" description="Involved in Mg(2+) ion dislocation from EF-Tu" evidence="5">
    <location>
        <begin position="81"/>
        <end position="84"/>
    </location>
</feature>
<dbReference type="InterPro" id="IPR018101">
    <property type="entry name" value="Transl_elong_Ts_CS"/>
</dbReference>
<dbReference type="Gene3D" id="1.10.8.10">
    <property type="entry name" value="DNA helicase RuvA subunit, C-terminal domain"/>
    <property type="match status" value="1"/>
</dbReference>
<organism evidence="9 10">
    <name type="scientific">Candidatus Shapirobacteria bacterium CG07_land_8_20_14_0_80_39_12</name>
    <dbReference type="NCBI Taxonomy" id="1974480"/>
    <lineage>
        <taxon>Bacteria</taxon>
        <taxon>Candidatus Shapironibacteriota</taxon>
    </lineage>
</organism>
<gene>
    <name evidence="5 9" type="primary">tsf</name>
    <name evidence="9" type="ORF">COT04_01165</name>
</gene>
<dbReference type="PANTHER" id="PTHR11741">
    <property type="entry name" value="ELONGATION FACTOR TS"/>
    <property type="match status" value="1"/>
</dbReference>
<comment type="subcellular location">
    <subcellularLocation>
        <location evidence="5 7">Cytoplasm</location>
    </subcellularLocation>
</comment>
<evidence type="ECO:0000256" key="1">
    <source>
        <dbReference type="ARBA" id="ARBA00005532"/>
    </source>
</evidence>
<evidence type="ECO:0000256" key="7">
    <source>
        <dbReference type="RuleBase" id="RU000643"/>
    </source>
</evidence>
<comment type="function">
    <text evidence="5 6">Associates with the EF-Tu.GDP complex and induces the exchange of GDP to GTP. It remains bound to the aminoacyl-tRNA.EF-Tu.GTP complex up to the GTP hydrolysis stage on the ribosome.</text>
</comment>
<keyword evidence="5" id="KW-0963">Cytoplasm</keyword>
<dbReference type="SUPFAM" id="SSF54713">
    <property type="entry name" value="Elongation factor Ts (EF-Ts), dimerisation domain"/>
    <property type="match status" value="1"/>
</dbReference>
<dbReference type="CDD" id="cd14275">
    <property type="entry name" value="UBA_EF-Ts"/>
    <property type="match status" value="1"/>
</dbReference>
<feature type="domain" description="Translation elongation factor EFTs/EF1B dimerisation" evidence="8">
    <location>
        <begin position="73"/>
        <end position="150"/>
    </location>
</feature>
<evidence type="ECO:0000256" key="6">
    <source>
        <dbReference type="RuleBase" id="RU000642"/>
    </source>
</evidence>
<dbReference type="GO" id="GO:0003746">
    <property type="term" value="F:translation elongation factor activity"/>
    <property type="evidence" value="ECO:0007669"/>
    <property type="project" value="UniProtKB-UniRule"/>
</dbReference>
<dbReference type="EMBL" id="PEXA01000037">
    <property type="protein sequence ID" value="PIU33227.1"/>
    <property type="molecule type" value="Genomic_DNA"/>
</dbReference>
<evidence type="ECO:0000256" key="3">
    <source>
        <dbReference type="ARBA" id="ARBA00022768"/>
    </source>
</evidence>
<dbReference type="NCBIfam" id="TIGR00116">
    <property type="entry name" value="tsf"/>
    <property type="match status" value="1"/>
</dbReference>
<dbReference type="Pfam" id="PF00889">
    <property type="entry name" value="EF_TS"/>
    <property type="match status" value="1"/>
</dbReference>
<dbReference type="PROSITE" id="PS01127">
    <property type="entry name" value="EF_TS_2"/>
    <property type="match status" value="1"/>
</dbReference>
<evidence type="ECO:0000256" key="2">
    <source>
        <dbReference type="ARBA" id="ARBA00016956"/>
    </source>
</evidence>
<dbReference type="Proteomes" id="UP000229559">
    <property type="component" value="Unassembled WGS sequence"/>
</dbReference>
<dbReference type="PANTHER" id="PTHR11741:SF0">
    <property type="entry name" value="ELONGATION FACTOR TS, MITOCHONDRIAL"/>
    <property type="match status" value="1"/>
</dbReference>
<keyword evidence="4 5" id="KW-0648">Protein biosynthesis</keyword>
<evidence type="ECO:0000256" key="5">
    <source>
        <dbReference type="HAMAP-Rule" id="MF_00050"/>
    </source>
</evidence>
<dbReference type="InterPro" id="IPR014039">
    <property type="entry name" value="Transl_elong_EFTs/EF1B_dimer"/>
</dbReference>
<dbReference type="InterPro" id="IPR036402">
    <property type="entry name" value="EF-Ts_dimer_sf"/>
</dbReference>